<feature type="compositionally biased region" description="Low complexity" evidence="1">
    <location>
        <begin position="89"/>
        <end position="102"/>
    </location>
</feature>
<comment type="caution">
    <text evidence="2">The sequence shown here is derived from an EMBL/GenBank/DDBJ whole genome shotgun (WGS) entry which is preliminary data.</text>
</comment>
<organism evidence="2 3">
    <name type="scientific">Cirrhinus mrigala</name>
    <name type="common">Mrigala</name>
    <dbReference type="NCBI Taxonomy" id="683832"/>
    <lineage>
        <taxon>Eukaryota</taxon>
        <taxon>Metazoa</taxon>
        <taxon>Chordata</taxon>
        <taxon>Craniata</taxon>
        <taxon>Vertebrata</taxon>
        <taxon>Euteleostomi</taxon>
        <taxon>Actinopterygii</taxon>
        <taxon>Neopterygii</taxon>
        <taxon>Teleostei</taxon>
        <taxon>Ostariophysi</taxon>
        <taxon>Cypriniformes</taxon>
        <taxon>Cyprinidae</taxon>
        <taxon>Labeoninae</taxon>
        <taxon>Labeonini</taxon>
        <taxon>Cirrhinus</taxon>
    </lineage>
</organism>
<accession>A0ABD0RM85</accession>
<evidence type="ECO:0000256" key="1">
    <source>
        <dbReference type="SAM" id="MobiDB-lite"/>
    </source>
</evidence>
<feature type="compositionally biased region" description="Polar residues" evidence="1">
    <location>
        <begin position="20"/>
        <end position="38"/>
    </location>
</feature>
<dbReference type="AlphaFoldDB" id="A0ABD0RM85"/>
<feature type="non-terminal residue" evidence="2">
    <location>
        <position position="1"/>
    </location>
</feature>
<feature type="compositionally biased region" description="Polar residues" evidence="1">
    <location>
        <begin position="134"/>
        <end position="149"/>
    </location>
</feature>
<feature type="compositionally biased region" description="Low complexity" evidence="1">
    <location>
        <begin position="39"/>
        <end position="53"/>
    </location>
</feature>
<evidence type="ECO:0000313" key="2">
    <source>
        <dbReference type="EMBL" id="KAL0199569.1"/>
    </source>
</evidence>
<feature type="region of interest" description="Disordered" evidence="1">
    <location>
        <begin position="1"/>
        <end position="68"/>
    </location>
</feature>
<reference evidence="2 3" key="1">
    <citation type="submission" date="2024-05" db="EMBL/GenBank/DDBJ databases">
        <title>Genome sequencing and assembly of Indian major carp, Cirrhinus mrigala (Hamilton, 1822).</title>
        <authorList>
            <person name="Mohindra V."/>
            <person name="Chowdhury L.M."/>
            <person name="Lal K."/>
            <person name="Jena J.K."/>
        </authorList>
    </citation>
    <scope>NUCLEOTIDE SEQUENCE [LARGE SCALE GENOMIC DNA]</scope>
    <source>
        <strain evidence="2">CM1030</strain>
        <tissue evidence="2">Blood</tissue>
    </source>
</reference>
<protein>
    <submittedName>
        <fullName evidence="2">Uncharacterized protein</fullName>
    </submittedName>
</protein>
<dbReference type="EMBL" id="JAMKFB020000002">
    <property type="protein sequence ID" value="KAL0199569.1"/>
    <property type="molecule type" value="Genomic_DNA"/>
</dbReference>
<keyword evidence="3" id="KW-1185">Reference proteome</keyword>
<feature type="region of interest" description="Disordered" evidence="1">
    <location>
        <begin position="134"/>
        <end position="168"/>
    </location>
</feature>
<gene>
    <name evidence="2" type="ORF">M9458_002756</name>
</gene>
<sequence length="254" mass="27494">APLQPPAPTLERCSVRRNGSRSATLSRAQQSASSSPDHTLSASTDSGLSSASLRTDCWPKTPQPSQQERAELKRLLGGFGLDEMSRGCAVPEPAVSPAPVLVNGRSRPKERETDILDDEVLTSRHDLHSVDSLGTLSSSYHKSSQNSLLSDGFGSPGRADEPQTHAAAADEYERRAGFVQRSAPLAVGAPALAVSPRHAFQHAGYSTQTWVHQQQLVAAQQYSYLPEEDAVEERFHNNIQELLPKATGEQNELH</sequence>
<proteinExistence type="predicted"/>
<dbReference type="Proteomes" id="UP001529510">
    <property type="component" value="Unassembled WGS sequence"/>
</dbReference>
<name>A0ABD0RM85_CIRMR</name>
<feature type="region of interest" description="Disordered" evidence="1">
    <location>
        <begin position="88"/>
        <end position="112"/>
    </location>
</feature>
<evidence type="ECO:0000313" key="3">
    <source>
        <dbReference type="Proteomes" id="UP001529510"/>
    </source>
</evidence>